<feature type="signal peptide" evidence="3">
    <location>
        <begin position="1"/>
        <end position="24"/>
    </location>
</feature>
<evidence type="ECO:0000256" key="2">
    <source>
        <dbReference type="SAM" id="MobiDB-lite"/>
    </source>
</evidence>
<evidence type="ECO:0000313" key="5">
    <source>
        <dbReference type="Proteomes" id="UP000095463"/>
    </source>
</evidence>
<dbReference type="Pfam" id="PF00515">
    <property type="entry name" value="TPR_1"/>
    <property type="match status" value="1"/>
</dbReference>
<dbReference type="SMART" id="SM00028">
    <property type="entry name" value="TPR"/>
    <property type="match status" value="4"/>
</dbReference>
<comment type="caution">
    <text evidence="4">The sequence shown here is derived from an EMBL/GenBank/DDBJ whole genome shotgun (WGS) entry which is preliminary data.</text>
</comment>
<reference evidence="4 5" key="1">
    <citation type="journal article" date="2015" name="Genome Announc.">
        <title>Genome Assemblies of Three Soil-Associated Devosia species: D. insulae, D. limi, and D. soli.</title>
        <authorList>
            <person name="Hassan Y.I."/>
            <person name="Lepp D."/>
            <person name="Zhou T."/>
        </authorList>
    </citation>
    <scope>NUCLEOTIDE SEQUENCE [LARGE SCALE GENOMIC DNA]</scope>
    <source>
        <strain evidence="4 5">DS-56</strain>
    </source>
</reference>
<keyword evidence="1" id="KW-0802">TPR repeat</keyword>
<keyword evidence="3" id="KW-0732">Signal</keyword>
<dbReference type="AlphaFoldDB" id="A0A1E5XH14"/>
<dbReference type="Gene3D" id="1.25.40.10">
    <property type="entry name" value="Tetratricopeptide repeat domain"/>
    <property type="match status" value="2"/>
</dbReference>
<organism evidence="4 5">
    <name type="scientific">Devosia insulae DS-56</name>
    <dbReference type="NCBI Taxonomy" id="1116389"/>
    <lineage>
        <taxon>Bacteria</taxon>
        <taxon>Pseudomonadati</taxon>
        <taxon>Pseudomonadota</taxon>
        <taxon>Alphaproteobacteria</taxon>
        <taxon>Hyphomicrobiales</taxon>
        <taxon>Devosiaceae</taxon>
        <taxon>Devosia</taxon>
    </lineage>
</organism>
<dbReference type="Pfam" id="PF13432">
    <property type="entry name" value="TPR_16"/>
    <property type="match status" value="1"/>
</dbReference>
<dbReference type="RefSeq" id="WP_069912769.1">
    <property type="nucleotide sequence ID" value="NZ_LAJE02000410.1"/>
</dbReference>
<keyword evidence="5" id="KW-1185">Reference proteome</keyword>
<dbReference type="SUPFAM" id="SSF48452">
    <property type="entry name" value="TPR-like"/>
    <property type="match status" value="3"/>
</dbReference>
<proteinExistence type="predicted"/>
<dbReference type="PANTHER" id="PTHR12558:SF13">
    <property type="entry name" value="CELL DIVISION CYCLE PROTEIN 27 HOMOLOG"/>
    <property type="match status" value="1"/>
</dbReference>
<evidence type="ECO:0000256" key="1">
    <source>
        <dbReference type="PROSITE-ProRule" id="PRU00339"/>
    </source>
</evidence>
<dbReference type="Proteomes" id="UP000095463">
    <property type="component" value="Unassembled WGS sequence"/>
</dbReference>
<feature type="region of interest" description="Disordered" evidence="2">
    <location>
        <begin position="559"/>
        <end position="579"/>
    </location>
</feature>
<protein>
    <submittedName>
        <fullName evidence="4">Uncharacterized protein</fullName>
    </submittedName>
</protein>
<feature type="repeat" description="TPR" evidence="1">
    <location>
        <begin position="408"/>
        <end position="441"/>
    </location>
</feature>
<dbReference type="InterPro" id="IPR019734">
    <property type="entry name" value="TPR_rpt"/>
</dbReference>
<evidence type="ECO:0000313" key="4">
    <source>
        <dbReference type="EMBL" id="OEO27910.1"/>
    </source>
</evidence>
<evidence type="ECO:0000256" key="3">
    <source>
        <dbReference type="SAM" id="SignalP"/>
    </source>
</evidence>
<dbReference type="Pfam" id="PF13414">
    <property type="entry name" value="TPR_11"/>
    <property type="match status" value="1"/>
</dbReference>
<sequence>MTHKARLASGVLLAVALTIGGAAALESGATFPLMDQSVTGSYLAGRQALSDLRTEDAARYFRTAAEGDWDNPIIVERSFIAYAANGQVSDAARVAKHLLELSAPNDLASLVIGTEAVKQRRYAAAARELENVGGDTFAGITGGLLHAWALVGEGKKAEANKVLDEIGQGGLEDFLVFHRALMADVEGDSKSALEFAAKAYEADPFVARIVEAYSRMLGNAGRFDEAEKVIAKFEAEGLDHPLIAAVKAKIDNKQRPGVFATDVQSGAAEMFHSVGVALAREGSPDVSAVFLQLGMYLDPKSDVIDLVYGQLLDGAGQHDAANAIYDKLPADSPMKPMAVVRVAENLSATGDRDEALRRLGNIVASNPNDLEALSVLGDMQRAAQKYAEAADTYTKALGVAGGDAPGDWRFYYVRGIAFERAKQWDKAETDFKRALELNPDQPQVLNYLGYSWVDQGVNLMPALDMIEKAVAAAPNDGYIIDSLGWAFFRLGRFDDAVKQLEMAVQLRSTDPEINDHLGDAYWRAGRKLEARFQWNIAAAVDQEGAVKERVAKKLAGGLDAVAPAPDAGPVAEGQAAPAQ</sequence>
<feature type="compositionally biased region" description="Low complexity" evidence="2">
    <location>
        <begin position="559"/>
        <end position="571"/>
    </location>
</feature>
<gene>
    <name evidence="4" type="ORF">VW23_007305</name>
</gene>
<accession>A0A1E5XH14</accession>
<dbReference type="EMBL" id="LAJE02000410">
    <property type="protein sequence ID" value="OEO27910.1"/>
    <property type="molecule type" value="Genomic_DNA"/>
</dbReference>
<feature type="repeat" description="TPR" evidence="1">
    <location>
        <begin position="477"/>
        <end position="510"/>
    </location>
</feature>
<dbReference type="PROSITE" id="PS50005">
    <property type="entry name" value="TPR"/>
    <property type="match status" value="2"/>
</dbReference>
<dbReference type="InterPro" id="IPR011990">
    <property type="entry name" value="TPR-like_helical_dom_sf"/>
</dbReference>
<name>A0A1E5XH14_9HYPH</name>
<dbReference type="PANTHER" id="PTHR12558">
    <property type="entry name" value="CELL DIVISION CYCLE 16,23,27"/>
    <property type="match status" value="1"/>
</dbReference>
<feature type="chain" id="PRO_5009190184" evidence="3">
    <location>
        <begin position="25"/>
        <end position="579"/>
    </location>
</feature>